<dbReference type="Gene3D" id="3.40.50.1820">
    <property type="entry name" value="alpha/beta hydrolase"/>
    <property type="match status" value="1"/>
</dbReference>
<name>A0A7I7XDP2_9MYCO</name>
<feature type="region of interest" description="Disordered" evidence="1">
    <location>
        <begin position="382"/>
        <end position="466"/>
    </location>
</feature>
<feature type="domain" description="PE-PPE" evidence="2">
    <location>
        <begin position="57"/>
        <end position="304"/>
    </location>
</feature>
<dbReference type="EMBL" id="AP022610">
    <property type="protein sequence ID" value="BBZ27622.1"/>
    <property type="molecule type" value="Genomic_DNA"/>
</dbReference>
<dbReference type="InterPro" id="IPR029058">
    <property type="entry name" value="AB_hydrolase_fold"/>
</dbReference>
<dbReference type="KEGG" id="mmag:MMAD_19170"/>
<dbReference type="Pfam" id="PF08237">
    <property type="entry name" value="PE-PPE"/>
    <property type="match status" value="1"/>
</dbReference>
<evidence type="ECO:0000259" key="2">
    <source>
        <dbReference type="Pfam" id="PF08237"/>
    </source>
</evidence>
<evidence type="ECO:0000256" key="1">
    <source>
        <dbReference type="SAM" id="MobiDB-lite"/>
    </source>
</evidence>
<protein>
    <recommendedName>
        <fullName evidence="2">PE-PPE domain-containing protein</fullName>
    </recommendedName>
</protein>
<sequence>MAATTALVMGGSGLGNPVVTTDAGISIPIPNYLPNVEKYYIAPNSTCQPSTCRLVPVITPEGLLPPIIGPITYDQSVAEGVTDLATALQTQLASHPRDQVVIFGYSQSGDIITKTKRTFADNPSGAPSTSQVSFVVAGNTNRPNGGILARFPGVHIPGLNITFDGAAPTDTGYRTTDIAFEYDPVADFPEYPINLLADINSLAGALGVHATYPNPYLPIPPGVPFFPTALPDGYSPAELQQAMSDPANRQTTGDTTYITIPTKNLPLLQPLLDIGADTHTSFVIKPIVDLVQPTLRVLVDLGYDRTTPYGVPTPARLLPTIDPGTLAAHLAQAVGQGVRQALTDVGVPTGATRKAKTPITSAVSVTSASVASAAPDAPARASAVSAASGPPATAESANATAHKTTHRALVAAKAGDPPTPSTRTSRPHRCAHADSAKHTQRLPATPRASSTDGTYTAGASKHAKDR</sequence>
<organism evidence="3 4">
    <name type="scientific">Mycolicibacterium madagascariense</name>
    <dbReference type="NCBI Taxonomy" id="212765"/>
    <lineage>
        <taxon>Bacteria</taxon>
        <taxon>Bacillati</taxon>
        <taxon>Actinomycetota</taxon>
        <taxon>Actinomycetes</taxon>
        <taxon>Mycobacteriales</taxon>
        <taxon>Mycobacteriaceae</taxon>
        <taxon>Mycolicibacterium</taxon>
    </lineage>
</organism>
<dbReference type="SUPFAM" id="SSF53474">
    <property type="entry name" value="alpha/beta-Hydrolases"/>
    <property type="match status" value="1"/>
</dbReference>
<evidence type="ECO:0000313" key="3">
    <source>
        <dbReference type="EMBL" id="BBZ27622.1"/>
    </source>
</evidence>
<evidence type="ECO:0000313" key="4">
    <source>
        <dbReference type="Proteomes" id="UP000466517"/>
    </source>
</evidence>
<proteinExistence type="predicted"/>
<gene>
    <name evidence="3" type="ORF">MMAD_19170</name>
</gene>
<feature type="compositionally biased region" description="Low complexity" evidence="1">
    <location>
        <begin position="382"/>
        <end position="394"/>
    </location>
</feature>
<dbReference type="InterPro" id="IPR013228">
    <property type="entry name" value="PE-PPE_C"/>
</dbReference>
<dbReference type="Proteomes" id="UP000466517">
    <property type="component" value="Chromosome"/>
</dbReference>
<dbReference type="AlphaFoldDB" id="A0A7I7XDP2"/>
<keyword evidence="4" id="KW-1185">Reference proteome</keyword>
<reference evidence="3 4" key="1">
    <citation type="journal article" date="2019" name="Emerg. Microbes Infect.">
        <title>Comprehensive subspecies identification of 175 nontuberculous mycobacteria species based on 7547 genomic profiles.</title>
        <authorList>
            <person name="Matsumoto Y."/>
            <person name="Kinjo T."/>
            <person name="Motooka D."/>
            <person name="Nabeya D."/>
            <person name="Jung N."/>
            <person name="Uechi K."/>
            <person name="Horii T."/>
            <person name="Iida T."/>
            <person name="Fujita J."/>
            <person name="Nakamura S."/>
        </authorList>
    </citation>
    <scope>NUCLEOTIDE SEQUENCE [LARGE SCALE GENOMIC DNA]</scope>
    <source>
        <strain evidence="3 4">JCM 13574</strain>
    </source>
</reference>
<accession>A0A7I7XDP2</accession>